<dbReference type="AlphaFoldDB" id="A0A8X6XJX2"/>
<evidence type="ECO:0000313" key="2">
    <source>
        <dbReference type="Proteomes" id="UP000886998"/>
    </source>
</evidence>
<keyword evidence="2" id="KW-1185">Reference proteome</keyword>
<evidence type="ECO:0000313" key="1">
    <source>
        <dbReference type="EMBL" id="GFY54546.1"/>
    </source>
</evidence>
<organism evidence="1 2">
    <name type="scientific">Trichonephila inaurata madagascariensis</name>
    <dbReference type="NCBI Taxonomy" id="2747483"/>
    <lineage>
        <taxon>Eukaryota</taxon>
        <taxon>Metazoa</taxon>
        <taxon>Ecdysozoa</taxon>
        <taxon>Arthropoda</taxon>
        <taxon>Chelicerata</taxon>
        <taxon>Arachnida</taxon>
        <taxon>Araneae</taxon>
        <taxon>Araneomorphae</taxon>
        <taxon>Entelegynae</taxon>
        <taxon>Araneoidea</taxon>
        <taxon>Nephilidae</taxon>
        <taxon>Trichonephila</taxon>
        <taxon>Trichonephila inaurata</taxon>
    </lineage>
</organism>
<proteinExistence type="predicted"/>
<name>A0A8X6XJX2_9ARAC</name>
<dbReference type="EMBL" id="BMAV01009915">
    <property type="protein sequence ID" value="GFY54546.1"/>
    <property type="molecule type" value="Genomic_DNA"/>
</dbReference>
<protein>
    <submittedName>
        <fullName evidence="1">Uncharacterized protein</fullName>
    </submittedName>
</protein>
<reference evidence="1" key="1">
    <citation type="submission" date="2020-08" db="EMBL/GenBank/DDBJ databases">
        <title>Multicomponent nature underlies the extraordinary mechanical properties of spider dragline silk.</title>
        <authorList>
            <person name="Kono N."/>
            <person name="Nakamura H."/>
            <person name="Mori M."/>
            <person name="Yoshida Y."/>
            <person name="Ohtoshi R."/>
            <person name="Malay A.D."/>
            <person name="Moran D.A.P."/>
            <person name="Tomita M."/>
            <person name="Numata K."/>
            <person name="Arakawa K."/>
        </authorList>
    </citation>
    <scope>NUCLEOTIDE SEQUENCE</scope>
</reference>
<comment type="caution">
    <text evidence="1">The sequence shown here is derived from an EMBL/GenBank/DDBJ whole genome shotgun (WGS) entry which is preliminary data.</text>
</comment>
<dbReference type="Proteomes" id="UP000886998">
    <property type="component" value="Unassembled WGS sequence"/>
</dbReference>
<gene>
    <name evidence="1" type="primary">KGM_209963</name>
    <name evidence="1" type="ORF">TNIN_441461</name>
</gene>
<dbReference type="OrthoDB" id="7192102at2759"/>
<sequence length="117" mass="13663">MVKITGLKFNEIKLKRSDKVLPLSIVNKSIKINGCRVSVDPLLLFQRITISKQFERYLQKYLQYELSPYLSSLFDNDDMRKTTKATLYDNMTPVDFAPDENNVIYIIDDGFLLHRVV</sequence>
<accession>A0A8X6XJX2</accession>